<sequence length="159" mass="17798">MVLAVVLVLCLSCLLLLSLWKQSSGKEKLLPGPTPLPILGNTLQLDVNDISKSLSNLSEAYGPVFTVYFGMKPTVVLYGYEAVKETLIGEEFSGRGSLPLPERISKGHGILFSNERRWKETWCFSLMTLWNFGMEKRSIEDRVQEEARCLVEELKTNGG</sequence>
<organism evidence="1">
    <name type="scientific">Ovis aries</name>
    <name type="common">Sheep</name>
    <dbReference type="NCBI Taxonomy" id="9940"/>
    <lineage>
        <taxon>Eukaryota</taxon>
        <taxon>Metazoa</taxon>
        <taxon>Chordata</taxon>
        <taxon>Craniata</taxon>
        <taxon>Vertebrata</taxon>
        <taxon>Euteleostomi</taxon>
        <taxon>Mammalia</taxon>
        <taxon>Eutheria</taxon>
        <taxon>Laurasiatheria</taxon>
        <taxon>Artiodactyla</taxon>
        <taxon>Ruminantia</taxon>
        <taxon>Pecora</taxon>
        <taxon>Bovidae</taxon>
        <taxon>Caprinae</taxon>
        <taxon>Ovis</taxon>
    </lineage>
</organism>
<proteinExistence type="predicted"/>
<reference evidence="1" key="2">
    <citation type="submission" date="2025-08" db="UniProtKB">
        <authorList>
            <consortium name="Ensembl"/>
        </authorList>
    </citation>
    <scope>IDENTIFICATION</scope>
</reference>
<reference evidence="1" key="3">
    <citation type="submission" date="2025-09" db="UniProtKB">
        <authorList>
            <consortium name="Ensembl"/>
        </authorList>
    </citation>
    <scope>IDENTIFICATION</scope>
</reference>
<reference evidence="1" key="1">
    <citation type="submission" date="2020-11" db="EMBL/GenBank/DDBJ databases">
        <authorList>
            <person name="Davenport K.M."/>
            <person name="Bickhart D.M."/>
            <person name="Smith T.P.L."/>
            <person name="Murdoch B.M."/>
            <person name="Rosen B.D."/>
        </authorList>
    </citation>
    <scope>NUCLEOTIDE SEQUENCE [LARGE SCALE GENOMIC DNA]</scope>
    <source>
        <strain evidence="1">OAR_USU_Benz2616</strain>
    </source>
</reference>
<protein>
    <submittedName>
        <fullName evidence="1">Uncharacterized protein</fullName>
    </submittedName>
</protein>
<accession>A0AC11C6M1</accession>
<evidence type="ECO:0000313" key="1">
    <source>
        <dbReference type="Ensembl" id="ENSOARP00020025693.2"/>
    </source>
</evidence>
<name>A0AC11C6M1_SHEEP</name>
<dbReference type="Ensembl" id="ENSOART00020031101.2">
    <property type="protein sequence ID" value="ENSOARP00020025693.2"/>
    <property type="gene ID" value="ENSOARG00020020192.2"/>
</dbReference>